<evidence type="ECO:0000313" key="3">
    <source>
        <dbReference type="EMBL" id="NYG98746.1"/>
    </source>
</evidence>
<gene>
    <name evidence="3" type="ORF">BJ979_001372</name>
</gene>
<evidence type="ECO:0000256" key="2">
    <source>
        <dbReference type="SAM" id="Phobius"/>
    </source>
</evidence>
<name>A0A852Y707_9MICO</name>
<accession>A0A852Y707</accession>
<evidence type="ECO:0000256" key="1">
    <source>
        <dbReference type="SAM" id="MobiDB-lite"/>
    </source>
</evidence>
<feature type="compositionally biased region" description="Low complexity" evidence="1">
    <location>
        <begin position="52"/>
        <end position="73"/>
    </location>
</feature>
<dbReference type="AlphaFoldDB" id="A0A852Y707"/>
<feature type="transmembrane region" description="Helical" evidence="2">
    <location>
        <begin position="22"/>
        <end position="47"/>
    </location>
</feature>
<evidence type="ECO:0000313" key="4">
    <source>
        <dbReference type="Proteomes" id="UP000553888"/>
    </source>
</evidence>
<protein>
    <submittedName>
        <fullName evidence="3">Uncharacterized protein</fullName>
    </submittedName>
</protein>
<sequence>MTDPHPYRDGPRPDGGRPRRRWVLPLSIAGGVAVVAVGAVIAALLLAPAPKSEAGASPKPSASASASPSASPKPAEKPSPRVRIDCESVLDRAAVDAYYPAGAELRRDTPTWIELVPFQQVGGLACNWDAYEARLRVTALPIDAVPDVLEYFHEDVSDPASPIATPASPRYDCGDGFGCSATAATATAAIVVSDLEAGPGREDAFRIVAAQAIAAVAAATVSDAVWVPPSALTMRGAPDCAAIDPDRALPAAIGESTITWGQWGGDGAGHLETRALLGGPRVDCVGDSGLRVSSVAGGRWAFDELMAAILGRSGRALDVAGVERVVFEDGSTAGYPTLTFVCADSLMQFRGDAALGETELTGAAEVWAAHYCAP</sequence>
<comment type="caution">
    <text evidence="3">The sequence shown here is derived from an EMBL/GenBank/DDBJ whole genome shotgun (WGS) entry which is preliminary data.</text>
</comment>
<organism evidence="3 4">
    <name type="scientific">Schumannella luteola</name>
    <dbReference type="NCBI Taxonomy" id="472059"/>
    <lineage>
        <taxon>Bacteria</taxon>
        <taxon>Bacillati</taxon>
        <taxon>Actinomycetota</taxon>
        <taxon>Actinomycetes</taxon>
        <taxon>Micrococcales</taxon>
        <taxon>Microbacteriaceae</taxon>
        <taxon>Schumannella</taxon>
    </lineage>
</organism>
<dbReference type="Proteomes" id="UP000553888">
    <property type="component" value="Unassembled WGS sequence"/>
</dbReference>
<reference evidence="3 4" key="1">
    <citation type="submission" date="2020-07" db="EMBL/GenBank/DDBJ databases">
        <title>Sequencing the genomes of 1000 actinobacteria strains.</title>
        <authorList>
            <person name="Klenk H.-P."/>
        </authorList>
    </citation>
    <scope>NUCLEOTIDE SEQUENCE [LARGE SCALE GENOMIC DNA]</scope>
    <source>
        <strain evidence="3 4">DSM 23141</strain>
    </source>
</reference>
<keyword evidence="4" id="KW-1185">Reference proteome</keyword>
<keyword evidence="2" id="KW-0812">Transmembrane</keyword>
<proteinExistence type="predicted"/>
<dbReference type="EMBL" id="JACBZY010000001">
    <property type="protein sequence ID" value="NYG98746.1"/>
    <property type="molecule type" value="Genomic_DNA"/>
</dbReference>
<keyword evidence="2" id="KW-1133">Transmembrane helix</keyword>
<keyword evidence="2" id="KW-0472">Membrane</keyword>
<feature type="region of interest" description="Disordered" evidence="1">
    <location>
        <begin position="52"/>
        <end position="82"/>
    </location>
</feature>
<dbReference type="RefSeq" id="WP_179566481.1">
    <property type="nucleotide sequence ID" value="NZ_JACBZY010000001.1"/>
</dbReference>